<keyword evidence="1 3" id="KW-0694">RNA-binding</keyword>
<dbReference type="GO" id="GO:0032259">
    <property type="term" value="P:methylation"/>
    <property type="evidence" value="ECO:0007669"/>
    <property type="project" value="UniProtKB-KW"/>
</dbReference>
<dbReference type="InterPro" id="IPR036986">
    <property type="entry name" value="S4_RNA-bd_sf"/>
</dbReference>
<dbReference type="InterPro" id="IPR004538">
    <property type="entry name" value="Hemolysin_A/TlyA"/>
</dbReference>
<dbReference type="PROSITE" id="PS50889">
    <property type="entry name" value="S4"/>
    <property type="match status" value="1"/>
</dbReference>
<dbReference type="SMART" id="SM00363">
    <property type="entry name" value="S4"/>
    <property type="match status" value="1"/>
</dbReference>
<organism evidence="5 6">
    <name type="scientific">Taishania pollutisoli</name>
    <dbReference type="NCBI Taxonomy" id="2766479"/>
    <lineage>
        <taxon>Bacteria</taxon>
        <taxon>Pseudomonadati</taxon>
        <taxon>Bacteroidota</taxon>
        <taxon>Flavobacteriia</taxon>
        <taxon>Flavobacteriales</taxon>
        <taxon>Crocinitomicaceae</taxon>
        <taxon>Taishania</taxon>
    </lineage>
</organism>
<accession>A0A8J6TTB7</accession>
<dbReference type="Gene3D" id="3.10.290.10">
    <property type="entry name" value="RNA-binding S4 domain"/>
    <property type="match status" value="1"/>
</dbReference>
<comment type="similarity">
    <text evidence="2">Belongs to the TlyA family.</text>
</comment>
<evidence type="ECO:0000313" key="5">
    <source>
        <dbReference type="EMBL" id="MBC9812892.1"/>
    </source>
</evidence>
<dbReference type="AlphaFoldDB" id="A0A8J6TTB7"/>
<dbReference type="Pfam" id="PF01479">
    <property type="entry name" value="S4"/>
    <property type="match status" value="1"/>
</dbReference>
<dbReference type="Pfam" id="PF01728">
    <property type="entry name" value="FtsJ"/>
    <property type="match status" value="1"/>
</dbReference>
<dbReference type="GO" id="GO:0008168">
    <property type="term" value="F:methyltransferase activity"/>
    <property type="evidence" value="ECO:0007669"/>
    <property type="project" value="UniProtKB-KW"/>
</dbReference>
<sequence length="244" mass="27149">MEERLDKLLLQRELVSSRVRAEEIIRVYGVKVNGKLITKTGKKVPVDAHIELMAEEIPWVSRGALKLVEAIEQWQPLISGKTIMDIGASTGGFTEVLLKNGAQKVFCVDVGKDQLHASIKSDARVINLERTHVRELTHKLIPESCDGCAIDVSFISLEKIFPFIHPFLSDGAFVIALVKPQFEVGKENIGKGGIVKNQTLYKDVLERIKLTGTTNHLKYVAHIESPILGGDGNKEFLMLLKKEN</sequence>
<dbReference type="InterPro" id="IPR029063">
    <property type="entry name" value="SAM-dependent_MTases_sf"/>
</dbReference>
<evidence type="ECO:0000256" key="3">
    <source>
        <dbReference type="PROSITE-ProRule" id="PRU00182"/>
    </source>
</evidence>
<dbReference type="PANTHER" id="PTHR32319:SF0">
    <property type="entry name" value="BACTERIAL HEMOLYSIN-LIKE PROTEIN"/>
    <property type="match status" value="1"/>
</dbReference>
<keyword evidence="5" id="KW-0808">Transferase</keyword>
<dbReference type="PANTHER" id="PTHR32319">
    <property type="entry name" value="BACTERIAL HEMOLYSIN-LIKE PROTEIN"/>
    <property type="match status" value="1"/>
</dbReference>
<dbReference type="PIRSF" id="PIRSF005578">
    <property type="entry name" value="TlyA"/>
    <property type="match status" value="1"/>
</dbReference>
<name>A0A8J6TTB7_9FLAO</name>
<dbReference type="Proteomes" id="UP000652681">
    <property type="component" value="Unassembled WGS sequence"/>
</dbReference>
<dbReference type="RefSeq" id="WP_216714248.1">
    <property type="nucleotide sequence ID" value="NZ_JACVEL010000006.1"/>
</dbReference>
<comment type="caution">
    <text evidence="5">The sequence shown here is derived from an EMBL/GenBank/DDBJ whole genome shotgun (WGS) entry which is preliminary data.</text>
</comment>
<gene>
    <name evidence="5" type="ORF">H9Y05_10460</name>
</gene>
<keyword evidence="5" id="KW-0489">Methyltransferase</keyword>
<evidence type="ECO:0000256" key="1">
    <source>
        <dbReference type="ARBA" id="ARBA00022884"/>
    </source>
</evidence>
<dbReference type="InterPro" id="IPR047048">
    <property type="entry name" value="TlyA"/>
</dbReference>
<dbReference type="SUPFAM" id="SSF55174">
    <property type="entry name" value="Alpha-L RNA-binding motif"/>
    <property type="match status" value="1"/>
</dbReference>
<evidence type="ECO:0000256" key="2">
    <source>
        <dbReference type="ARBA" id="ARBA00029460"/>
    </source>
</evidence>
<dbReference type="CDD" id="cd00165">
    <property type="entry name" value="S4"/>
    <property type="match status" value="1"/>
</dbReference>
<dbReference type="InterPro" id="IPR002942">
    <property type="entry name" value="S4_RNA-bd"/>
</dbReference>
<dbReference type="EMBL" id="JACVEL010000006">
    <property type="protein sequence ID" value="MBC9812892.1"/>
    <property type="molecule type" value="Genomic_DNA"/>
</dbReference>
<proteinExistence type="inferred from homology"/>
<dbReference type="SUPFAM" id="SSF53335">
    <property type="entry name" value="S-adenosyl-L-methionine-dependent methyltransferases"/>
    <property type="match status" value="1"/>
</dbReference>
<dbReference type="GO" id="GO:0003723">
    <property type="term" value="F:RNA binding"/>
    <property type="evidence" value="ECO:0007669"/>
    <property type="project" value="UniProtKB-KW"/>
</dbReference>
<evidence type="ECO:0000259" key="4">
    <source>
        <dbReference type="SMART" id="SM00363"/>
    </source>
</evidence>
<protein>
    <submittedName>
        <fullName evidence="5">TlyA family RNA methyltransferase</fullName>
    </submittedName>
</protein>
<dbReference type="NCBIfam" id="TIGR00478">
    <property type="entry name" value="tly"/>
    <property type="match status" value="1"/>
</dbReference>
<evidence type="ECO:0000313" key="6">
    <source>
        <dbReference type="Proteomes" id="UP000652681"/>
    </source>
</evidence>
<dbReference type="Gene3D" id="3.40.50.150">
    <property type="entry name" value="Vaccinia Virus protein VP39"/>
    <property type="match status" value="1"/>
</dbReference>
<dbReference type="CDD" id="cd02440">
    <property type="entry name" value="AdoMet_MTases"/>
    <property type="match status" value="1"/>
</dbReference>
<feature type="domain" description="RNA-binding S4" evidence="4">
    <location>
        <begin position="3"/>
        <end position="65"/>
    </location>
</feature>
<dbReference type="InterPro" id="IPR002877">
    <property type="entry name" value="RNA_MeTrfase_FtsJ_dom"/>
</dbReference>
<reference evidence="5" key="1">
    <citation type="submission" date="2020-09" db="EMBL/GenBank/DDBJ databases">
        <title>Taishania pollutisoli gen. nov., sp. nov., Isolated from Tetrabromobisphenol A-Contaminated Soil.</title>
        <authorList>
            <person name="Chen Q."/>
        </authorList>
    </citation>
    <scope>NUCLEOTIDE SEQUENCE</scope>
    <source>
        <strain evidence="5">CZZ-1</strain>
    </source>
</reference>
<keyword evidence="6" id="KW-1185">Reference proteome</keyword>